<protein>
    <submittedName>
        <fullName evidence="1">Uncharacterized protein</fullName>
    </submittedName>
</protein>
<dbReference type="EMBL" id="LFZO01000002">
    <property type="protein sequence ID" value="KXT18927.1"/>
    <property type="molecule type" value="Genomic_DNA"/>
</dbReference>
<dbReference type="Proteomes" id="UP000073492">
    <property type="component" value="Unassembled WGS sequence"/>
</dbReference>
<accession>A0A139IVZ9</accession>
<gene>
    <name evidence="1" type="ORF">AC579_3588</name>
</gene>
<evidence type="ECO:0000313" key="2">
    <source>
        <dbReference type="Proteomes" id="UP000073492"/>
    </source>
</evidence>
<keyword evidence="2" id="KW-1185">Reference proteome</keyword>
<dbReference type="AlphaFoldDB" id="A0A139IVZ9"/>
<evidence type="ECO:0000313" key="1">
    <source>
        <dbReference type="EMBL" id="KXT18927.1"/>
    </source>
</evidence>
<reference evidence="1 2" key="1">
    <citation type="submission" date="2015-07" db="EMBL/GenBank/DDBJ databases">
        <title>Comparative genomics of the Sigatoka disease complex on banana suggests a link between parallel evolutionary changes in Pseudocercospora fijiensis and Pseudocercospora eumusae and increased virulence on the banana host.</title>
        <authorList>
            <person name="Chang T.-C."/>
            <person name="Salvucci A."/>
            <person name="Crous P.W."/>
            <person name="Stergiopoulos I."/>
        </authorList>
    </citation>
    <scope>NUCLEOTIDE SEQUENCE [LARGE SCALE GENOMIC DNA]</scope>
    <source>
        <strain evidence="1 2">CBS 116634</strain>
    </source>
</reference>
<comment type="caution">
    <text evidence="1">The sequence shown here is derived from an EMBL/GenBank/DDBJ whole genome shotgun (WGS) entry which is preliminary data.</text>
</comment>
<proteinExistence type="predicted"/>
<sequence>MTHPVLDVPLFGLELPHPNVHAVPGTSGGKMGTMHPEVDLKGCSEAAAHLLATDVLYLAKHAHVKKAEGLACSRADQAIVTSATVLTLLRRRSCLRVTTDRAAVTTMCVPIMGKNFLLYML</sequence>
<organism evidence="1 2">
    <name type="scientific">Pseudocercospora musae</name>
    <dbReference type="NCBI Taxonomy" id="113226"/>
    <lineage>
        <taxon>Eukaryota</taxon>
        <taxon>Fungi</taxon>
        <taxon>Dikarya</taxon>
        <taxon>Ascomycota</taxon>
        <taxon>Pezizomycotina</taxon>
        <taxon>Dothideomycetes</taxon>
        <taxon>Dothideomycetidae</taxon>
        <taxon>Mycosphaerellales</taxon>
        <taxon>Mycosphaerellaceae</taxon>
        <taxon>Pseudocercospora</taxon>
    </lineage>
</organism>
<name>A0A139IVZ9_9PEZI</name>